<comment type="caution">
    <text evidence="4">The sequence shown here is derived from an EMBL/GenBank/DDBJ whole genome shotgun (WGS) entry which is preliminary data.</text>
</comment>
<dbReference type="Proteomes" id="UP001459277">
    <property type="component" value="Unassembled WGS sequence"/>
</dbReference>
<evidence type="ECO:0000313" key="4">
    <source>
        <dbReference type="EMBL" id="KAK9991663.1"/>
    </source>
</evidence>
<keyword evidence="3" id="KW-0808">Transferase</keyword>
<proteinExistence type="inferred from homology"/>
<evidence type="ECO:0000256" key="2">
    <source>
        <dbReference type="ARBA" id="ARBA00022676"/>
    </source>
</evidence>
<evidence type="ECO:0000256" key="3">
    <source>
        <dbReference type="ARBA" id="ARBA00022679"/>
    </source>
</evidence>
<dbReference type="PANTHER" id="PTHR48047:SF51">
    <property type="entry name" value="GLYCOSYLTRANSFERASE"/>
    <property type="match status" value="1"/>
</dbReference>
<dbReference type="PANTHER" id="PTHR48047">
    <property type="entry name" value="GLYCOSYLTRANSFERASE"/>
    <property type="match status" value="1"/>
</dbReference>
<reference evidence="4 5" key="1">
    <citation type="submission" date="2024-01" db="EMBL/GenBank/DDBJ databases">
        <title>A telomere-to-telomere, gap-free genome of sweet tea (Lithocarpus litseifolius).</title>
        <authorList>
            <person name="Zhou J."/>
        </authorList>
    </citation>
    <scope>NUCLEOTIDE SEQUENCE [LARGE SCALE GENOMIC DNA]</scope>
    <source>
        <strain evidence="4">Zhou-2022a</strain>
        <tissue evidence="4">Leaf</tissue>
    </source>
</reference>
<dbReference type="AlphaFoldDB" id="A0AAW2C1S3"/>
<dbReference type="Gene3D" id="3.40.50.2000">
    <property type="entry name" value="Glycogen Phosphorylase B"/>
    <property type="match status" value="2"/>
</dbReference>
<dbReference type="InterPro" id="IPR002213">
    <property type="entry name" value="UDP_glucos_trans"/>
</dbReference>
<dbReference type="GO" id="GO:0035251">
    <property type="term" value="F:UDP-glucosyltransferase activity"/>
    <property type="evidence" value="ECO:0007669"/>
    <property type="project" value="TreeGrafter"/>
</dbReference>
<keyword evidence="5" id="KW-1185">Reference proteome</keyword>
<accession>A0AAW2C1S3</accession>
<gene>
    <name evidence="4" type="ORF">SO802_026648</name>
</gene>
<dbReference type="EMBL" id="JAZDWU010000009">
    <property type="protein sequence ID" value="KAK9991663.1"/>
    <property type="molecule type" value="Genomic_DNA"/>
</dbReference>
<dbReference type="CDD" id="cd03784">
    <property type="entry name" value="GT1_Gtf-like"/>
    <property type="match status" value="1"/>
</dbReference>
<dbReference type="SUPFAM" id="SSF53756">
    <property type="entry name" value="UDP-Glycosyltransferase/glycogen phosphorylase"/>
    <property type="match status" value="1"/>
</dbReference>
<organism evidence="4 5">
    <name type="scientific">Lithocarpus litseifolius</name>
    <dbReference type="NCBI Taxonomy" id="425828"/>
    <lineage>
        <taxon>Eukaryota</taxon>
        <taxon>Viridiplantae</taxon>
        <taxon>Streptophyta</taxon>
        <taxon>Embryophyta</taxon>
        <taxon>Tracheophyta</taxon>
        <taxon>Spermatophyta</taxon>
        <taxon>Magnoliopsida</taxon>
        <taxon>eudicotyledons</taxon>
        <taxon>Gunneridae</taxon>
        <taxon>Pentapetalae</taxon>
        <taxon>rosids</taxon>
        <taxon>fabids</taxon>
        <taxon>Fagales</taxon>
        <taxon>Fagaceae</taxon>
        <taxon>Lithocarpus</taxon>
    </lineage>
</organism>
<name>A0AAW2C1S3_9ROSI</name>
<keyword evidence="2" id="KW-0328">Glycosyltransferase</keyword>
<protein>
    <submittedName>
        <fullName evidence="4">Uncharacterized protein</fullName>
    </submittedName>
</protein>
<comment type="similarity">
    <text evidence="1">Belongs to the UDP-glycosyltransferase family.</text>
</comment>
<evidence type="ECO:0000256" key="1">
    <source>
        <dbReference type="ARBA" id="ARBA00009995"/>
    </source>
</evidence>
<evidence type="ECO:0000313" key="5">
    <source>
        <dbReference type="Proteomes" id="UP001459277"/>
    </source>
</evidence>
<sequence length="329" mass="37644">MPSSLLASVVNGDIDAQPHHVVLVLFPFMSKASILDLLFSHNVPDIPAGIESTEKLPSISLFHSFANATKVMQSDFERAIQTLPHVSFMVSDGFLWWTLESASKFNIPRLVFYGMSYYSLSISRAVANDRLLFGAELYDELITVTPFPWIRFTRNDFEPPFTEPEPKGLKFEFTMKAVSATKNSYGIIFNSFNELEPLFVDFWNRKYIPKAWPVGPLCLAEPPKVRNEAHNNYKPIWVQWLDKKLEQGTSVLYIASGSQTEISPAQLKEIAIGLESKVNFLWVIRKSESEISDEFEKRVKDRGFLVREWVIQREILMHESVRGFLSHCG</sequence>